<dbReference type="Gene3D" id="3.90.1150.200">
    <property type="match status" value="1"/>
</dbReference>
<dbReference type="KEGG" id="aqt:FN924_13340"/>
<dbReference type="OrthoDB" id="384795at2"/>
<gene>
    <name evidence="2" type="ORF">FN924_13340</name>
</gene>
<evidence type="ECO:0000313" key="2">
    <source>
        <dbReference type="EMBL" id="QDP41089.1"/>
    </source>
</evidence>
<organism evidence="2 3">
    <name type="scientific">Radiobacillus deserti</name>
    <dbReference type="NCBI Taxonomy" id="2594883"/>
    <lineage>
        <taxon>Bacteria</taxon>
        <taxon>Bacillati</taxon>
        <taxon>Bacillota</taxon>
        <taxon>Bacilli</taxon>
        <taxon>Bacillales</taxon>
        <taxon>Bacillaceae</taxon>
        <taxon>Radiobacillus</taxon>
    </lineage>
</organism>
<feature type="domain" description="YdhG-like" evidence="1">
    <location>
        <begin position="16"/>
        <end position="111"/>
    </location>
</feature>
<dbReference type="InterPro" id="IPR014922">
    <property type="entry name" value="YdhG-like"/>
</dbReference>
<dbReference type="SUPFAM" id="SSF159888">
    <property type="entry name" value="YdhG-like"/>
    <property type="match status" value="1"/>
</dbReference>
<dbReference type="Proteomes" id="UP000315215">
    <property type="component" value="Chromosome"/>
</dbReference>
<dbReference type="EMBL" id="CP041666">
    <property type="protein sequence ID" value="QDP41089.1"/>
    <property type="molecule type" value="Genomic_DNA"/>
</dbReference>
<keyword evidence="3" id="KW-1185">Reference proteome</keyword>
<name>A0A516KI74_9BACI</name>
<proteinExistence type="predicted"/>
<reference evidence="2 3" key="1">
    <citation type="submission" date="2019-07" db="EMBL/GenBank/DDBJ databases">
        <authorList>
            <person name="Li J."/>
        </authorList>
    </citation>
    <scope>NUCLEOTIDE SEQUENCE [LARGE SCALE GENOMIC DNA]</scope>
    <source>
        <strain evidence="2 3">TKL69</strain>
    </source>
</reference>
<dbReference type="Pfam" id="PF08818">
    <property type="entry name" value="DUF1801"/>
    <property type="match status" value="1"/>
</dbReference>
<dbReference type="RefSeq" id="WP_143895281.1">
    <property type="nucleotide sequence ID" value="NZ_CP041666.1"/>
</dbReference>
<evidence type="ECO:0000313" key="3">
    <source>
        <dbReference type="Proteomes" id="UP000315215"/>
    </source>
</evidence>
<accession>A0A516KI74</accession>
<dbReference type="AlphaFoldDB" id="A0A516KI74"/>
<protein>
    <submittedName>
        <fullName evidence="2">Iron chaperone</fullName>
    </submittedName>
</protein>
<sequence>MESFSEFVSKINNPEHQSRTNEVLDWVMEQFPNLTPVIKWNQPVFTDHGTYIIGFSVSKQHLAASPEREGIIQFSDAIVQAGYEHSKMLIRFPWDKPVDFSLLEKIIEFNILDKAECSTFWRK</sequence>
<evidence type="ECO:0000259" key="1">
    <source>
        <dbReference type="Pfam" id="PF08818"/>
    </source>
</evidence>